<evidence type="ECO:0000313" key="2">
    <source>
        <dbReference type="EMBL" id="KAK2950208.1"/>
    </source>
</evidence>
<feature type="region of interest" description="Disordered" evidence="1">
    <location>
        <begin position="1"/>
        <end position="23"/>
    </location>
</feature>
<dbReference type="EMBL" id="JARBJD010000141">
    <property type="protein sequence ID" value="KAK2950208.1"/>
    <property type="molecule type" value="Genomic_DNA"/>
</dbReference>
<evidence type="ECO:0000313" key="3">
    <source>
        <dbReference type="Proteomes" id="UP001281761"/>
    </source>
</evidence>
<dbReference type="Proteomes" id="UP001281761">
    <property type="component" value="Unassembled WGS sequence"/>
</dbReference>
<organism evidence="2 3">
    <name type="scientific">Blattamonas nauphoetae</name>
    <dbReference type="NCBI Taxonomy" id="2049346"/>
    <lineage>
        <taxon>Eukaryota</taxon>
        <taxon>Metamonada</taxon>
        <taxon>Preaxostyla</taxon>
        <taxon>Oxymonadida</taxon>
        <taxon>Blattamonas</taxon>
    </lineage>
</organism>
<protein>
    <submittedName>
        <fullName evidence="2">Uncharacterized protein</fullName>
    </submittedName>
</protein>
<reference evidence="2 3" key="1">
    <citation type="journal article" date="2022" name="bioRxiv">
        <title>Genomics of Preaxostyla Flagellates Illuminates Evolutionary Transitions and the Path Towards Mitochondrial Loss.</title>
        <authorList>
            <person name="Novak L.V.F."/>
            <person name="Treitli S.C."/>
            <person name="Pyrih J."/>
            <person name="Halakuc P."/>
            <person name="Pipaliya S.V."/>
            <person name="Vacek V."/>
            <person name="Brzon O."/>
            <person name="Soukal P."/>
            <person name="Eme L."/>
            <person name="Dacks J.B."/>
            <person name="Karnkowska A."/>
            <person name="Elias M."/>
            <person name="Hampl V."/>
        </authorList>
    </citation>
    <scope>NUCLEOTIDE SEQUENCE [LARGE SCALE GENOMIC DNA]</scope>
    <source>
        <strain evidence="2">NAU3</strain>
        <tissue evidence="2">Gut</tissue>
    </source>
</reference>
<gene>
    <name evidence="2" type="ORF">BLNAU_14894</name>
</gene>
<comment type="caution">
    <text evidence="2">The sequence shown here is derived from an EMBL/GenBank/DDBJ whole genome shotgun (WGS) entry which is preliminary data.</text>
</comment>
<evidence type="ECO:0000256" key="1">
    <source>
        <dbReference type="SAM" id="MobiDB-lite"/>
    </source>
</evidence>
<accession>A0ABQ9XFX0</accession>
<proteinExistence type="predicted"/>
<name>A0ABQ9XFX0_9EUKA</name>
<sequence>MKNESVSLKASNDALSNESQKSPSTIVVNNEPFLTLDPKSKLSFKDHSTIYNSLVSLVKGEYHFDKTLQDRAAQFLKILEPQWNAQLAAKLVTELVPSTDGSAAGFVESIVTLVSSPHSTMVVAALSLLHKTILMSSTEIRHRPVQSDLVSKVFATVQPHTLPISGNDKIFDNLLIIIYRYLNLAVPLSLRELGITAAVDQSNHREMIFQKVVLPSSQFFQYLISNRNMLKGELLNSFMSLLTTHLRIGPFHDPTLEFVIASPIVMAFSSCLSFIEDNSRLWVTLQHINYSFKEWKKEGPEVVQSGKRMIQALISEGFEDTLEQKLMSNKGGDYGSSFDDYCHSISQRLGSNVEITAE</sequence>
<keyword evidence="3" id="KW-1185">Reference proteome</keyword>